<dbReference type="EMBL" id="FQZO01000001">
    <property type="protein sequence ID" value="SHI67007.1"/>
    <property type="molecule type" value="Genomic_DNA"/>
</dbReference>
<name>A0A1M6D172_9CLOT</name>
<accession>A0A1M6D172</accession>
<keyword evidence="5" id="KW-1185">Reference proteome</keyword>
<dbReference type="RefSeq" id="WP_073004749.1">
    <property type="nucleotide sequence ID" value="NZ_FQZO01000001.1"/>
</dbReference>
<comment type="subcellular location">
    <subcellularLocation>
        <location evidence="1">Membrane</location>
    </subcellularLocation>
</comment>
<evidence type="ECO:0000313" key="5">
    <source>
        <dbReference type="Proteomes" id="UP000184080"/>
    </source>
</evidence>
<dbReference type="GO" id="GO:0005886">
    <property type="term" value="C:plasma membrane"/>
    <property type="evidence" value="ECO:0007669"/>
    <property type="project" value="TreeGrafter"/>
</dbReference>
<dbReference type="InterPro" id="IPR012338">
    <property type="entry name" value="Beta-lactam/transpept-like"/>
</dbReference>
<dbReference type="InterPro" id="IPR001460">
    <property type="entry name" value="PCN-bd_Tpept"/>
</dbReference>
<proteinExistence type="predicted"/>
<sequence length="542" mass="61740">MYKRIHCRRLFKVQMILILLLTALLFRVSYFQLFKRSYYKNLADKQYYYQEKISDFKYQLLDTKGKYLNTTNEKYAVVLDIRLFKLNNYESKLNDIMALNYIIKGNDEKFDINEVLNKDSGKVYVDINESSFIKIQDVIKDLKGVYTWRYDTIDRNDSWNIVNVINNMYNWNNEKKDENSIESFINTITGENIKPEIKFQVDKSGFIKEAGYNVPEKGNVVLTLDNELQDSIKKVLNSDKFNKFQQIGVVLIESNTGKVKAFTQKNDKLPNVNIAASLQGYPPGSTFKLITAELALEKGIVSKDNKYICAGKYCKKNNKPHAHGSINIEQAINYSCNDFFIELGNKINAEEIINYAKKQGYSSKVLGFYDEAAGIINKPEKVELNNNLILGYSLSATPIQVAGAISPILNEGNYVKPYIIEKIKDSNDNTIKEFQGTVERVMSKNTAEDMKYFMRSTVTKGTGSIANINGMEVGGKTGTASSLDGEVFHTHGWFAGYYKKDNKYYTLVVFVPNIDGKNELGEEYQGSNTAGVVFKDILLTIK</sequence>
<dbReference type="Proteomes" id="UP000184080">
    <property type="component" value="Unassembled WGS sequence"/>
</dbReference>
<dbReference type="SUPFAM" id="SSF56601">
    <property type="entry name" value="beta-lactamase/transpeptidase-like"/>
    <property type="match status" value="1"/>
</dbReference>
<dbReference type="InterPro" id="IPR050515">
    <property type="entry name" value="Beta-lactam/transpept"/>
</dbReference>
<dbReference type="GO" id="GO:0051301">
    <property type="term" value="P:cell division"/>
    <property type="evidence" value="ECO:0007669"/>
    <property type="project" value="UniProtKB-KW"/>
</dbReference>
<dbReference type="GO" id="GO:0071555">
    <property type="term" value="P:cell wall organization"/>
    <property type="evidence" value="ECO:0007669"/>
    <property type="project" value="TreeGrafter"/>
</dbReference>
<dbReference type="PANTHER" id="PTHR30627">
    <property type="entry name" value="PEPTIDOGLYCAN D,D-TRANSPEPTIDASE"/>
    <property type="match status" value="1"/>
</dbReference>
<evidence type="ECO:0000256" key="1">
    <source>
        <dbReference type="ARBA" id="ARBA00004370"/>
    </source>
</evidence>
<feature type="domain" description="Penicillin-binding protein transpeptidase" evidence="3">
    <location>
        <begin position="248"/>
        <end position="538"/>
    </location>
</feature>
<evidence type="ECO:0000256" key="2">
    <source>
        <dbReference type="ARBA" id="ARBA00023136"/>
    </source>
</evidence>
<reference evidence="4 5" key="1">
    <citation type="submission" date="2016-11" db="EMBL/GenBank/DDBJ databases">
        <authorList>
            <person name="Jaros S."/>
            <person name="Januszkiewicz K."/>
            <person name="Wedrychowicz H."/>
        </authorList>
    </citation>
    <scope>NUCLEOTIDE SEQUENCE [LARGE SCALE GENOMIC DNA]</scope>
    <source>
        <strain evidence="4 5">DSM 21864</strain>
    </source>
</reference>
<keyword evidence="2" id="KW-0472">Membrane</keyword>
<evidence type="ECO:0000313" key="4">
    <source>
        <dbReference type="EMBL" id="SHI67007.1"/>
    </source>
</evidence>
<organism evidence="4 5">
    <name type="scientific">Clostridium amylolyticum</name>
    <dbReference type="NCBI Taxonomy" id="1121298"/>
    <lineage>
        <taxon>Bacteria</taxon>
        <taxon>Bacillati</taxon>
        <taxon>Bacillota</taxon>
        <taxon>Clostridia</taxon>
        <taxon>Eubacteriales</taxon>
        <taxon>Clostridiaceae</taxon>
        <taxon>Clostridium</taxon>
    </lineage>
</organism>
<gene>
    <name evidence="4" type="ORF">SAMN05444401_1306</name>
</gene>
<dbReference type="GO" id="GO:0008658">
    <property type="term" value="F:penicillin binding"/>
    <property type="evidence" value="ECO:0007669"/>
    <property type="project" value="InterPro"/>
</dbReference>
<protein>
    <submittedName>
        <fullName evidence="4">Cell division protein FtsI/penicillin-binding protein 2</fullName>
    </submittedName>
</protein>
<dbReference type="Gene3D" id="3.40.710.10">
    <property type="entry name" value="DD-peptidase/beta-lactamase superfamily"/>
    <property type="match status" value="1"/>
</dbReference>
<dbReference type="OrthoDB" id="2985542at2"/>
<dbReference type="AlphaFoldDB" id="A0A1M6D172"/>
<dbReference type="STRING" id="1121298.SAMN05444401_1306"/>
<evidence type="ECO:0000259" key="3">
    <source>
        <dbReference type="Pfam" id="PF00905"/>
    </source>
</evidence>
<keyword evidence="4" id="KW-0132">Cell division</keyword>
<dbReference type="Pfam" id="PF00905">
    <property type="entry name" value="Transpeptidase"/>
    <property type="match status" value="1"/>
</dbReference>
<keyword evidence="4" id="KW-0131">Cell cycle</keyword>
<dbReference type="PANTHER" id="PTHR30627:SF1">
    <property type="entry name" value="PEPTIDOGLYCAN D,D-TRANSPEPTIDASE FTSI"/>
    <property type="match status" value="1"/>
</dbReference>